<sequence length="269" mass="28730">MPSTGQEPEDEGPVQPNWLLSLLVALVCLAVVVSGWSVARLTLGGTEPAAEEDDPPQAPQTSAAEADPRDAEAFLGLAARELREAPSFHISYTQSMDGEETGHGWARHEPDADTAFEHFFRTASGVRVHRYDLPGTGLMMTAEKGLSGMTVLDPPSEADLRLCSVEFALATLDELADSAEDLKLVGTEELTLPAGTEGVAAGTHTTYRYTGTFPAPVGGYEPETGRNTLTRLAGAEFDLWVDEDGHPRRLGFTSPEGVGATYDYHALAD</sequence>
<keyword evidence="2" id="KW-1133">Transmembrane helix</keyword>
<evidence type="ECO:0000313" key="4">
    <source>
        <dbReference type="Proteomes" id="UP000598217"/>
    </source>
</evidence>
<evidence type="ECO:0000256" key="1">
    <source>
        <dbReference type="SAM" id="MobiDB-lite"/>
    </source>
</evidence>
<feature type="region of interest" description="Disordered" evidence="1">
    <location>
        <begin position="46"/>
        <end position="68"/>
    </location>
</feature>
<keyword evidence="4" id="KW-1185">Reference proteome</keyword>
<dbReference type="RefSeq" id="WP_191275007.1">
    <property type="nucleotide sequence ID" value="NZ_BMXJ01000008.1"/>
</dbReference>
<gene>
    <name evidence="3" type="ORF">H4W79_003777</name>
</gene>
<evidence type="ECO:0000256" key="2">
    <source>
        <dbReference type="SAM" id="Phobius"/>
    </source>
</evidence>
<evidence type="ECO:0000313" key="3">
    <source>
        <dbReference type="EMBL" id="MBE1459563.1"/>
    </source>
</evidence>
<keyword evidence="2" id="KW-0472">Membrane</keyword>
<organism evidence="3 4">
    <name type="scientific">Nocardiopsis terrae</name>
    <dbReference type="NCBI Taxonomy" id="372655"/>
    <lineage>
        <taxon>Bacteria</taxon>
        <taxon>Bacillati</taxon>
        <taxon>Actinomycetota</taxon>
        <taxon>Actinomycetes</taxon>
        <taxon>Streptosporangiales</taxon>
        <taxon>Nocardiopsidaceae</taxon>
        <taxon>Nocardiopsis</taxon>
    </lineage>
</organism>
<proteinExistence type="predicted"/>
<keyword evidence="2" id="KW-0812">Transmembrane</keyword>
<dbReference type="EMBL" id="JADBDY010000001">
    <property type="protein sequence ID" value="MBE1459563.1"/>
    <property type="molecule type" value="Genomic_DNA"/>
</dbReference>
<reference evidence="3 4" key="1">
    <citation type="submission" date="2020-10" db="EMBL/GenBank/DDBJ databases">
        <title>Sequencing the genomes of 1000 actinobacteria strains.</title>
        <authorList>
            <person name="Klenk H.-P."/>
        </authorList>
    </citation>
    <scope>NUCLEOTIDE SEQUENCE [LARGE SCALE GENOMIC DNA]</scope>
    <source>
        <strain evidence="3 4">DSM 45157</strain>
    </source>
</reference>
<dbReference type="Gene3D" id="2.50.20.20">
    <property type="match status" value="1"/>
</dbReference>
<dbReference type="Proteomes" id="UP000598217">
    <property type="component" value="Unassembled WGS sequence"/>
</dbReference>
<accession>A0ABR9HKP8</accession>
<comment type="caution">
    <text evidence="3">The sequence shown here is derived from an EMBL/GenBank/DDBJ whole genome shotgun (WGS) entry which is preliminary data.</text>
</comment>
<feature type="transmembrane region" description="Helical" evidence="2">
    <location>
        <begin position="18"/>
        <end position="39"/>
    </location>
</feature>
<name>A0ABR9HKP8_9ACTN</name>
<protein>
    <submittedName>
        <fullName evidence="3">Uncharacterized protein</fullName>
    </submittedName>
</protein>